<evidence type="ECO:0008006" key="3">
    <source>
        <dbReference type="Google" id="ProtNLM"/>
    </source>
</evidence>
<dbReference type="EMBL" id="BAUJ01000005">
    <property type="protein sequence ID" value="GAD88554.1"/>
    <property type="molecule type" value="Genomic_DNA"/>
</dbReference>
<gene>
    <name evidence="1" type="ORF">VHA01S_005_01580</name>
</gene>
<comment type="caution">
    <text evidence="1">The sequence shown here is derived from an EMBL/GenBank/DDBJ whole genome shotgun (WGS) entry which is preliminary data.</text>
</comment>
<organism evidence="1 2">
    <name type="scientific">Vibrio halioticoli NBRC 102217</name>
    <dbReference type="NCBI Taxonomy" id="1219072"/>
    <lineage>
        <taxon>Bacteria</taxon>
        <taxon>Pseudomonadati</taxon>
        <taxon>Pseudomonadota</taxon>
        <taxon>Gammaproteobacteria</taxon>
        <taxon>Vibrionales</taxon>
        <taxon>Vibrionaceae</taxon>
        <taxon>Vibrio</taxon>
    </lineage>
</organism>
<sequence>MKKLNLPQIQDVSILHTLAQNQNLHKTSYPILRQQIHLVEAAYVDYTNSNGNPWNIANVGITADLQTALRKHYKSPPTSLNFIESLRDSSPEVCPMCGGFKPTELDHLLPKEDYPAWSVFSPNLVPACSCNRERGRLLKGRADKQARILHPYFDTCLQERILTTTFTHSNDFSLIRPKVCYVDDNHPEIESIKYHTKNVVIKNDIEGWIRGQLNTLVEFPANVVKGISRRRTIDKDELVEKLEDLLESYDEQTGSKNNWNSILVHGLLNAPQLHDWLVERHNDVVTR</sequence>
<keyword evidence="2" id="KW-1185">Reference proteome</keyword>
<dbReference type="Proteomes" id="UP000017800">
    <property type="component" value="Unassembled WGS sequence"/>
</dbReference>
<accession>V5F0C2</accession>
<dbReference type="OrthoDB" id="9816185at2"/>
<reference evidence="1 2" key="1">
    <citation type="submission" date="2013-10" db="EMBL/GenBank/DDBJ databases">
        <authorList>
            <person name="Ichikawa N."/>
            <person name="Kimura A."/>
            <person name="Ohji S."/>
            <person name="Hosoyama A."/>
            <person name="Fujita N."/>
        </authorList>
    </citation>
    <scope>NUCLEOTIDE SEQUENCE [LARGE SCALE GENOMIC DNA]</scope>
    <source>
        <strain evidence="1 2">NBRC 102217</strain>
    </source>
</reference>
<proteinExistence type="predicted"/>
<reference evidence="1 2" key="2">
    <citation type="submission" date="2013-11" db="EMBL/GenBank/DDBJ databases">
        <title>Whole genome shotgun sequence of Vibrio halioticoli NBRC 102217.</title>
        <authorList>
            <person name="Isaki S."/>
            <person name="Kimura A."/>
            <person name="Ohji S."/>
            <person name="Hosoyama A."/>
            <person name="Fujita N."/>
            <person name="Hashimoto M."/>
            <person name="Hosoyama Y."/>
            <person name="Yamazoe A."/>
        </authorList>
    </citation>
    <scope>NUCLEOTIDE SEQUENCE [LARGE SCALE GENOMIC DNA]</scope>
    <source>
        <strain evidence="1 2">NBRC 102217</strain>
    </source>
</reference>
<dbReference type="RefSeq" id="WP_023402939.1">
    <property type="nucleotide sequence ID" value="NZ_BAUJ01000005.1"/>
</dbReference>
<dbReference type="AlphaFoldDB" id="V5F0C2"/>
<evidence type="ECO:0000313" key="1">
    <source>
        <dbReference type="EMBL" id="GAD88554.1"/>
    </source>
</evidence>
<evidence type="ECO:0000313" key="2">
    <source>
        <dbReference type="Proteomes" id="UP000017800"/>
    </source>
</evidence>
<protein>
    <recommendedName>
        <fullName evidence="3">HNH nuclease domain-containing protein</fullName>
    </recommendedName>
</protein>
<name>V5F0C2_9VIBR</name>
<dbReference type="eggNOG" id="COG1403">
    <property type="taxonomic scope" value="Bacteria"/>
</dbReference>